<dbReference type="Gene3D" id="3.90.550.10">
    <property type="entry name" value="Spore Coat Polysaccharide Biosynthesis Protein SpsA, Chain A"/>
    <property type="match status" value="1"/>
</dbReference>
<evidence type="ECO:0000313" key="3">
    <source>
        <dbReference type="Proteomes" id="UP001333996"/>
    </source>
</evidence>
<evidence type="ECO:0000313" key="2">
    <source>
        <dbReference type="EMBL" id="MED7828477.1"/>
    </source>
</evidence>
<dbReference type="PANTHER" id="PTHR43179">
    <property type="entry name" value="RHAMNOSYLTRANSFERASE WBBL"/>
    <property type="match status" value="1"/>
</dbReference>
<proteinExistence type="predicted"/>
<evidence type="ECO:0000256" key="1">
    <source>
        <dbReference type="SAM" id="MobiDB-lite"/>
    </source>
</evidence>
<name>A0ABU7FWM4_9ACTN</name>
<dbReference type="EC" id="2.4.-.-" evidence="2"/>
<dbReference type="GO" id="GO:0016757">
    <property type="term" value="F:glycosyltransferase activity"/>
    <property type="evidence" value="ECO:0007669"/>
    <property type="project" value="UniProtKB-KW"/>
</dbReference>
<dbReference type="EMBL" id="JAYWVC010000395">
    <property type="protein sequence ID" value="MED7828477.1"/>
    <property type="molecule type" value="Genomic_DNA"/>
</dbReference>
<comment type="caution">
    <text evidence="2">The sequence shown here is derived from an EMBL/GenBank/DDBJ whole genome shotgun (WGS) entry which is preliminary data.</text>
</comment>
<dbReference type="PANTHER" id="PTHR43179:SF7">
    <property type="entry name" value="RHAMNOSYLTRANSFERASE WBBL"/>
    <property type="match status" value="1"/>
</dbReference>
<sequence length="315" mass="34545">MTGRARRCSSTAGEDFASRRDDPQKCRKAAPKMGVHIAVLMTCHNRKAKTLNALATLSRQRGLPPGVTVKVHLVDAGSEDGTVAAVTREFPDADVTSVGTDVFWGEGMRIASQRSGRFDYQMWLNDDVSLNETALTMLLATSARLGGTAVVVGAMCSRGLRTTTYSGLRRQRGIAWRSGHLRTSLLDPSGTPQAVDACHGNVVLIPRSVHRRIGDIDAAFPHNMGDWDFSLRARKAGIGVYLAPEYAGVCELNPALVGSTEPGIGVREALRRKLSKRELPFGPWRVFCLRHLLPWTPYSLFFPYIKVTARAMLNR</sequence>
<feature type="compositionally biased region" description="Basic and acidic residues" evidence="1">
    <location>
        <begin position="16"/>
        <end position="25"/>
    </location>
</feature>
<dbReference type="Pfam" id="PF13641">
    <property type="entry name" value="Glyco_tranf_2_3"/>
    <property type="match status" value="1"/>
</dbReference>
<organism evidence="2 3">
    <name type="scientific">Streptomyces chiangmaiensis</name>
    <dbReference type="NCBI Taxonomy" id="766497"/>
    <lineage>
        <taxon>Bacteria</taxon>
        <taxon>Bacillati</taxon>
        <taxon>Actinomycetota</taxon>
        <taxon>Actinomycetes</taxon>
        <taxon>Kitasatosporales</taxon>
        <taxon>Streptomycetaceae</taxon>
        <taxon>Streptomyces</taxon>
    </lineage>
</organism>
<keyword evidence="3" id="KW-1185">Reference proteome</keyword>
<keyword evidence="2" id="KW-0808">Transferase</keyword>
<feature type="region of interest" description="Disordered" evidence="1">
    <location>
        <begin position="1"/>
        <end position="25"/>
    </location>
</feature>
<dbReference type="RefSeq" id="WP_329512818.1">
    <property type="nucleotide sequence ID" value="NZ_JAYWVC010000395.1"/>
</dbReference>
<dbReference type="InterPro" id="IPR029044">
    <property type="entry name" value="Nucleotide-diphossugar_trans"/>
</dbReference>
<reference evidence="2" key="1">
    <citation type="submission" date="2024-01" db="EMBL/GenBank/DDBJ databases">
        <title>First draft genome sequence data of TA4-1, the type strain of Gram-positive actinobacterium Streptomyces chiangmaiensis.</title>
        <authorList>
            <person name="Yasawong M."/>
            <person name="Nantapong N."/>
        </authorList>
    </citation>
    <scope>NUCLEOTIDE SEQUENCE</scope>
    <source>
        <strain evidence="2">TA4-1</strain>
    </source>
</reference>
<dbReference type="SUPFAM" id="SSF53448">
    <property type="entry name" value="Nucleotide-diphospho-sugar transferases"/>
    <property type="match status" value="1"/>
</dbReference>
<protein>
    <submittedName>
        <fullName evidence="2">Glycosyltransferase</fullName>
        <ecNumber evidence="2">2.4.-.-</ecNumber>
    </submittedName>
</protein>
<gene>
    <name evidence="2" type="ORF">VXC91_43150</name>
</gene>
<keyword evidence="2" id="KW-0328">Glycosyltransferase</keyword>
<dbReference type="Proteomes" id="UP001333996">
    <property type="component" value="Unassembled WGS sequence"/>
</dbReference>
<accession>A0ABU7FWM4</accession>